<keyword evidence="3 5" id="KW-0560">Oxidoreductase</keyword>
<protein>
    <recommendedName>
        <fullName evidence="6">Fe2OG dioxygenase domain-containing protein</fullName>
    </recommendedName>
</protein>
<dbReference type="SUPFAM" id="SSF51197">
    <property type="entry name" value="Clavaminate synthase-like"/>
    <property type="match status" value="1"/>
</dbReference>
<accession>A0AAJ0DES1</accession>
<comment type="similarity">
    <text evidence="1 5">Belongs to the iron/ascorbate-dependent oxidoreductase family.</text>
</comment>
<evidence type="ECO:0000313" key="8">
    <source>
        <dbReference type="Proteomes" id="UP001271007"/>
    </source>
</evidence>
<dbReference type="GO" id="GO:0016491">
    <property type="term" value="F:oxidoreductase activity"/>
    <property type="evidence" value="ECO:0007669"/>
    <property type="project" value="UniProtKB-KW"/>
</dbReference>
<dbReference type="PROSITE" id="PS51471">
    <property type="entry name" value="FE2OG_OXY"/>
    <property type="match status" value="1"/>
</dbReference>
<evidence type="ECO:0000256" key="3">
    <source>
        <dbReference type="ARBA" id="ARBA00023002"/>
    </source>
</evidence>
<dbReference type="GO" id="GO:0044283">
    <property type="term" value="P:small molecule biosynthetic process"/>
    <property type="evidence" value="ECO:0007669"/>
    <property type="project" value="UniProtKB-ARBA"/>
</dbReference>
<dbReference type="Gene3D" id="2.60.120.330">
    <property type="entry name" value="B-lactam Antibiotic, Isopenicillin N Synthase, Chain"/>
    <property type="match status" value="1"/>
</dbReference>
<dbReference type="InterPro" id="IPR027443">
    <property type="entry name" value="IPNS-like_sf"/>
</dbReference>
<dbReference type="GO" id="GO:0046872">
    <property type="term" value="F:metal ion binding"/>
    <property type="evidence" value="ECO:0007669"/>
    <property type="project" value="UniProtKB-KW"/>
</dbReference>
<dbReference type="Proteomes" id="UP001271007">
    <property type="component" value="Unassembled WGS sequence"/>
</dbReference>
<reference evidence="7" key="1">
    <citation type="submission" date="2023-04" db="EMBL/GenBank/DDBJ databases">
        <title>Black Yeasts Isolated from many extreme environments.</title>
        <authorList>
            <person name="Coleine C."/>
            <person name="Stajich J.E."/>
            <person name="Selbmann L."/>
        </authorList>
    </citation>
    <scope>NUCLEOTIDE SEQUENCE</scope>
    <source>
        <strain evidence="7">CCFEE 5312</strain>
    </source>
</reference>
<dbReference type="PANTHER" id="PTHR10209:SF881">
    <property type="entry name" value="FI07970P-RELATED"/>
    <property type="match status" value="1"/>
</dbReference>
<evidence type="ECO:0000256" key="2">
    <source>
        <dbReference type="ARBA" id="ARBA00022723"/>
    </source>
</evidence>
<evidence type="ECO:0000313" key="7">
    <source>
        <dbReference type="EMBL" id="KAK3052467.1"/>
    </source>
</evidence>
<dbReference type="EMBL" id="JAWDJX010000020">
    <property type="protein sequence ID" value="KAK3052467.1"/>
    <property type="molecule type" value="Genomic_DNA"/>
</dbReference>
<evidence type="ECO:0000256" key="5">
    <source>
        <dbReference type="RuleBase" id="RU003682"/>
    </source>
</evidence>
<dbReference type="InterPro" id="IPR026992">
    <property type="entry name" value="DIOX_N"/>
</dbReference>
<dbReference type="PRINTS" id="PR00682">
    <property type="entry name" value="IPNSYNTHASE"/>
</dbReference>
<evidence type="ECO:0000256" key="1">
    <source>
        <dbReference type="ARBA" id="ARBA00008056"/>
    </source>
</evidence>
<name>A0AAJ0DES1_9PEZI</name>
<feature type="domain" description="Fe2OG dioxygenase" evidence="6">
    <location>
        <begin position="215"/>
        <end position="316"/>
    </location>
</feature>
<dbReference type="AlphaFoldDB" id="A0AAJ0DES1"/>
<dbReference type="InterPro" id="IPR005123">
    <property type="entry name" value="Oxoglu/Fe-dep_dioxygenase_dom"/>
</dbReference>
<comment type="caution">
    <text evidence="7">The sequence shown here is derived from an EMBL/GenBank/DDBJ whole genome shotgun (WGS) entry which is preliminary data.</text>
</comment>
<evidence type="ECO:0000256" key="4">
    <source>
        <dbReference type="ARBA" id="ARBA00023004"/>
    </source>
</evidence>
<dbReference type="InterPro" id="IPR044861">
    <property type="entry name" value="IPNS-like_FE2OG_OXY"/>
</dbReference>
<proteinExistence type="inferred from homology"/>
<organism evidence="7 8">
    <name type="scientific">Extremus antarcticus</name>
    <dbReference type="NCBI Taxonomy" id="702011"/>
    <lineage>
        <taxon>Eukaryota</taxon>
        <taxon>Fungi</taxon>
        <taxon>Dikarya</taxon>
        <taxon>Ascomycota</taxon>
        <taxon>Pezizomycotina</taxon>
        <taxon>Dothideomycetes</taxon>
        <taxon>Dothideomycetidae</taxon>
        <taxon>Mycosphaerellales</taxon>
        <taxon>Extremaceae</taxon>
        <taxon>Extremus</taxon>
    </lineage>
</organism>
<evidence type="ECO:0000259" key="6">
    <source>
        <dbReference type="PROSITE" id="PS51471"/>
    </source>
</evidence>
<dbReference type="PANTHER" id="PTHR10209">
    <property type="entry name" value="OXIDOREDUCTASE, 2OG-FE II OXYGENASE FAMILY PROTEIN"/>
    <property type="match status" value="1"/>
</dbReference>
<dbReference type="Pfam" id="PF03171">
    <property type="entry name" value="2OG-FeII_Oxy"/>
    <property type="match status" value="1"/>
</dbReference>
<sequence length="362" mass="40614">MPATSVLLDNGQTFRYVSNEPTSLDSISVIDVAGIYSSKLEDRKAVAEQIREASHNIGFFYMINHGIDSRCANVALHEAKRFFQLPEEDKMEVVVGTVPGEYVGFHPMEHYNRNRLKHRGTASCSARSLLVSKTDKCLIDLMEAFNFAYDASQDPEAVDSSEPSLSIWPSSAPEFRTAMYAYHTQLLQLARRLTGIFALALHLPEDFFDEYVKNPEAGMRVVHYPTQQNSRDDHLGIGAHTDVECFTFVTQDDCGGLEVLSKEGSWIKADPIPGAMVVNIADCFMRQTNDFFVSTIHRVINQSGKERYSAPFFFGFDKSKVLEPVPTCVSDGNPMKYPIMTAGEYYSWRTSKNKQNAAIKIA</sequence>
<keyword evidence="2 5" id="KW-0479">Metal-binding</keyword>
<keyword evidence="8" id="KW-1185">Reference proteome</keyword>
<keyword evidence="4 5" id="KW-0408">Iron</keyword>
<dbReference type="Pfam" id="PF14226">
    <property type="entry name" value="DIOX_N"/>
    <property type="match status" value="1"/>
</dbReference>
<gene>
    <name evidence="7" type="ORF">LTR09_006321</name>
</gene>